<proteinExistence type="predicted"/>
<feature type="compositionally biased region" description="Polar residues" evidence="1">
    <location>
        <begin position="87"/>
        <end position="98"/>
    </location>
</feature>
<evidence type="ECO:0000256" key="1">
    <source>
        <dbReference type="SAM" id="MobiDB-lite"/>
    </source>
</evidence>
<comment type="caution">
    <text evidence="2">The sequence shown here is derived from an EMBL/GenBank/DDBJ whole genome shotgun (WGS) entry which is preliminary data.</text>
</comment>
<protein>
    <submittedName>
        <fullName evidence="2">Uncharacterized protein</fullName>
    </submittedName>
</protein>
<accession>A0A1D1UTU4</accession>
<dbReference type="Proteomes" id="UP000186922">
    <property type="component" value="Unassembled WGS sequence"/>
</dbReference>
<gene>
    <name evidence="2" type="primary">RvY_03447-1</name>
    <name evidence="2" type="synonym">RvY_03447.1</name>
    <name evidence="2" type="ORF">RvY_03447</name>
</gene>
<dbReference type="AlphaFoldDB" id="A0A1D1UTU4"/>
<evidence type="ECO:0000313" key="2">
    <source>
        <dbReference type="EMBL" id="GAU91132.1"/>
    </source>
</evidence>
<feature type="region of interest" description="Disordered" evidence="1">
    <location>
        <begin position="61"/>
        <end position="103"/>
    </location>
</feature>
<name>A0A1D1UTU4_RAMVA</name>
<sequence length="126" mass="14200">MADSLLTDALICVSSSSNAVVMGSLLMENKEGLKITAEMYVKGPGTIREYTRIKPDFLKRSFPTKRRKERRPTISEVGSVRPKLSASFGQHGQRSTGTEQDKRRFGLDAETDNLLFLFDGWFQCCF</sequence>
<reference evidence="2 3" key="1">
    <citation type="journal article" date="2016" name="Nat. Commun.">
        <title>Extremotolerant tardigrade genome and improved radiotolerance of human cultured cells by tardigrade-unique protein.</title>
        <authorList>
            <person name="Hashimoto T."/>
            <person name="Horikawa D.D."/>
            <person name="Saito Y."/>
            <person name="Kuwahara H."/>
            <person name="Kozuka-Hata H."/>
            <person name="Shin-I T."/>
            <person name="Minakuchi Y."/>
            <person name="Ohishi K."/>
            <person name="Motoyama A."/>
            <person name="Aizu T."/>
            <person name="Enomoto A."/>
            <person name="Kondo K."/>
            <person name="Tanaka S."/>
            <person name="Hara Y."/>
            <person name="Koshikawa S."/>
            <person name="Sagara H."/>
            <person name="Miura T."/>
            <person name="Yokobori S."/>
            <person name="Miyagawa K."/>
            <person name="Suzuki Y."/>
            <person name="Kubo T."/>
            <person name="Oyama M."/>
            <person name="Kohara Y."/>
            <person name="Fujiyama A."/>
            <person name="Arakawa K."/>
            <person name="Katayama T."/>
            <person name="Toyoda A."/>
            <person name="Kunieda T."/>
        </authorList>
    </citation>
    <scope>NUCLEOTIDE SEQUENCE [LARGE SCALE GENOMIC DNA]</scope>
    <source>
        <strain evidence="2 3">YOKOZUNA-1</strain>
    </source>
</reference>
<dbReference type="EMBL" id="BDGG01000002">
    <property type="protein sequence ID" value="GAU91132.1"/>
    <property type="molecule type" value="Genomic_DNA"/>
</dbReference>
<keyword evidence="3" id="KW-1185">Reference proteome</keyword>
<organism evidence="2 3">
    <name type="scientific">Ramazzottius varieornatus</name>
    <name type="common">Water bear</name>
    <name type="synonym">Tardigrade</name>
    <dbReference type="NCBI Taxonomy" id="947166"/>
    <lineage>
        <taxon>Eukaryota</taxon>
        <taxon>Metazoa</taxon>
        <taxon>Ecdysozoa</taxon>
        <taxon>Tardigrada</taxon>
        <taxon>Eutardigrada</taxon>
        <taxon>Parachela</taxon>
        <taxon>Hypsibioidea</taxon>
        <taxon>Ramazzottiidae</taxon>
        <taxon>Ramazzottius</taxon>
    </lineage>
</organism>
<evidence type="ECO:0000313" key="3">
    <source>
        <dbReference type="Proteomes" id="UP000186922"/>
    </source>
</evidence>